<feature type="transmembrane region" description="Helical" evidence="8">
    <location>
        <begin position="55"/>
        <end position="72"/>
    </location>
</feature>
<feature type="transmembrane region" description="Helical" evidence="8">
    <location>
        <begin position="399"/>
        <end position="421"/>
    </location>
</feature>
<dbReference type="GO" id="GO:0005886">
    <property type="term" value="C:plasma membrane"/>
    <property type="evidence" value="ECO:0007669"/>
    <property type="project" value="TreeGrafter"/>
</dbReference>
<comment type="caution">
    <text evidence="9">The sequence shown here is derived from an EMBL/GenBank/DDBJ whole genome shotgun (WGS) entry which is preliminary data.</text>
</comment>
<dbReference type="EMBL" id="WLYK01000002">
    <property type="protein sequence ID" value="MTD14296.1"/>
    <property type="molecule type" value="Genomic_DNA"/>
</dbReference>
<keyword evidence="5 8" id="KW-1133">Transmembrane helix</keyword>
<feature type="transmembrane region" description="Helical" evidence="8">
    <location>
        <begin position="248"/>
        <end position="271"/>
    </location>
</feature>
<evidence type="ECO:0000256" key="7">
    <source>
        <dbReference type="PIRNR" id="PIRNR002744"/>
    </source>
</evidence>
<dbReference type="PANTHER" id="PTHR31806:SF1">
    <property type="entry name" value="PURINE-CYTOSINE PERMEASE FCY2-RELATED"/>
    <property type="match status" value="1"/>
</dbReference>
<proteinExistence type="inferred from homology"/>
<comment type="similarity">
    <text evidence="2 7">Belongs to the purine-cytosine permease (2.A.39) family.</text>
</comment>
<keyword evidence="3 7" id="KW-0813">Transport</keyword>
<evidence type="ECO:0000256" key="2">
    <source>
        <dbReference type="ARBA" id="ARBA00008974"/>
    </source>
</evidence>
<feature type="transmembrane region" description="Helical" evidence="8">
    <location>
        <begin position="360"/>
        <end position="378"/>
    </location>
</feature>
<dbReference type="InterPro" id="IPR001248">
    <property type="entry name" value="Pur-cyt_permease"/>
</dbReference>
<comment type="subcellular location">
    <subcellularLocation>
        <location evidence="1">Membrane</location>
        <topology evidence="1">Multi-pass membrane protein</topology>
    </subcellularLocation>
</comment>
<feature type="transmembrane region" description="Helical" evidence="8">
    <location>
        <begin position="433"/>
        <end position="452"/>
    </location>
</feature>
<dbReference type="AlphaFoldDB" id="A0A7K1FJP0"/>
<feature type="transmembrane region" description="Helical" evidence="8">
    <location>
        <begin position="179"/>
        <end position="196"/>
    </location>
</feature>
<feature type="transmembrane region" description="Helical" evidence="8">
    <location>
        <begin position="117"/>
        <end position="134"/>
    </location>
</feature>
<evidence type="ECO:0000313" key="10">
    <source>
        <dbReference type="Proteomes" id="UP000460221"/>
    </source>
</evidence>
<evidence type="ECO:0000313" key="9">
    <source>
        <dbReference type="EMBL" id="MTD14296.1"/>
    </source>
</evidence>
<feature type="transmembrane region" description="Helical" evidence="8">
    <location>
        <begin position="291"/>
        <end position="310"/>
    </location>
</feature>
<keyword evidence="4 8" id="KW-0812">Transmembrane</keyword>
<evidence type="ECO:0000256" key="3">
    <source>
        <dbReference type="ARBA" id="ARBA00022448"/>
    </source>
</evidence>
<dbReference type="InterPro" id="IPR026030">
    <property type="entry name" value="Pur-cyt_permease_Fcy2/21/22"/>
</dbReference>
<evidence type="ECO:0000256" key="8">
    <source>
        <dbReference type="SAM" id="Phobius"/>
    </source>
</evidence>
<organism evidence="9 10">
    <name type="scientific">Nakamurella alba</name>
    <dbReference type="NCBI Taxonomy" id="2665158"/>
    <lineage>
        <taxon>Bacteria</taxon>
        <taxon>Bacillati</taxon>
        <taxon>Actinomycetota</taxon>
        <taxon>Actinomycetes</taxon>
        <taxon>Nakamurellales</taxon>
        <taxon>Nakamurellaceae</taxon>
        <taxon>Nakamurella</taxon>
    </lineage>
</organism>
<feature type="transmembrane region" description="Helical" evidence="8">
    <location>
        <begin position="208"/>
        <end position="227"/>
    </location>
</feature>
<accession>A0A7K1FJP0</accession>
<evidence type="ECO:0000256" key="4">
    <source>
        <dbReference type="ARBA" id="ARBA00022692"/>
    </source>
</evidence>
<dbReference type="PIRSF" id="PIRSF002744">
    <property type="entry name" value="Pur-cyt_permease"/>
    <property type="match status" value="1"/>
</dbReference>
<dbReference type="Pfam" id="PF02133">
    <property type="entry name" value="Transp_cyt_pur"/>
    <property type="match status" value="1"/>
</dbReference>
<reference evidence="9 10" key="1">
    <citation type="submission" date="2019-11" db="EMBL/GenBank/DDBJ databases">
        <authorList>
            <person name="Jiang L.-Q."/>
        </authorList>
    </citation>
    <scope>NUCLEOTIDE SEQUENCE [LARGE SCALE GENOMIC DNA]</scope>
    <source>
        <strain evidence="9 10">YIM 132087</strain>
    </source>
</reference>
<dbReference type="Gene3D" id="1.10.4160.10">
    <property type="entry name" value="Hydantoin permease"/>
    <property type="match status" value="1"/>
</dbReference>
<dbReference type="Proteomes" id="UP000460221">
    <property type="component" value="Unassembled WGS sequence"/>
</dbReference>
<keyword evidence="6 7" id="KW-0472">Membrane</keyword>
<evidence type="ECO:0000256" key="1">
    <source>
        <dbReference type="ARBA" id="ARBA00004141"/>
    </source>
</evidence>
<gene>
    <name evidence="9" type="ORF">GIS00_10085</name>
</gene>
<dbReference type="RefSeq" id="WP_154768288.1">
    <property type="nucleotide sequence ID" value="NZ_WLYK01000002.1"/>
</dbReference>
<evidence type="ECO:0000256" key="6">
    <source>
        <dbReference type="ARBA" id="ARBA00023136"/>
    </source>
</evidence>
<name>A0A7K1FJP0_9ACTN</name>
<keyword evidence="10" id="KW-1185">Reference proteome</keyword>
<dbReference type="GO" id="GO:0022857">
    <property type="term" value="F:transmembrane transporter activity"/>
    <property type="evidence" value="ECO:0007669"/>
    <property type="project" value="InterPro"/>
</dbReference>
<feature type="transmembrane region" description="Helical" evidence="8">
    <location>
        <begin position="140"/>
        <end position="167"/>
    </location>
</feature>
<feature type="transmembrane region" description="Helical" evidence="8">
    <location>
        <begin position="78"/>
        <end position="96"/>
    </location>
</feature>
<evidence type="ECO:0000256" key="5">
    <source>
        <dbReference type="ARBA" id="ARBA00022989"/>
    </source>
</evidence>
<protein>
    <submittedName>
        <fullName evidence="9">Cytosine permease</fullName>
    </submittedName>
</protein>
<feature type="transmembrane region" description="Helical" evidence="8">
    <location>
        <begin position="331"/>
        <end position="354"/>
    </location>
</feature>
<sequence>MSSTIAPEPALQGDRHYGAKVVAVEPGGAEQIPLAERHGRPLQLLWTWTSPNMEFATIYVGALGIIFGLSFWQTFSAVVLGTLLGAISHAVLSSWGPDTGLCQMVLSRRAFGRIGNILPAGINTLVAGVGWFAVNSVSGALALSALTGLNGYVSLVIVVALMLALAFFGHNLIQVFERFAAPVLTLIFVVGGIVIFTEADIGGSGSGAFPGAWWVLLGATFGYSAGWNPYGADYTRYLPPGSGRKAGIFAGIGLFVSCVLLESFGAAAFTALGPGFDGNPTDGYTSVLPGWLGNLTLLGIALGAIAANALNMYSSSISFAAMGITLRTPSLRAIIAVVMSIAGFVVAAIGLNHIENYEEFLLVIAYWVGPWLGVVFADRILRRYRPGETVYTDRKYRNWAGPIAMLVGAVASIWLFSAQVFYTGPIAAANPSIGDLTFVVGFVIAFALYAALVKPLADPITYAPSTDSTTKAA</sequence>
<dbReference type="PANTHER" id="PTHR31806">
    <property type="entry name" value="PURINE-CYTOSINE PERMEASE FCY2-RELATED"/>
    <property type="match status" value="1"/>
</dbReference>